<feature type="domain" description="C2" evidence="4">
    <location>
        <begin position="68"/>
        <end position="197"/>
    </location>
</feature>
<evidence type="ECO:0000256" key="1">
    <source>
        <dbReference type="ARBA" id="ARBA00009048"/>
    </source>
</evidence>
<dbReference type="PANTHER" id="PTHR10857:SF106">
    <property type="entry name" value="C2 DOMAIN-CONTAINING PROTEIN"/>
    <property type="match status" value="1"/>
</dbReference>
<feature type="compositionally biased region" description="Pro residues" evidence="3">
    <location>
        <begin position="503"/>
        <end position="515"/>
    </location>
</feature>
<dbReference type="InterPro" id="IPR045052">
    <property type="entry name" value="Copine"/>
</dbReference>
<dbReference type="Pfam" id="PF07002">
    <property type="entry name" value="Copine"/>
    <property type="match status" value="1"/>
</dbReference>
<evidence type="ECO:0000313" key="5">
    <source>
        <dbReference type="EMBL" id="PNH12071.1"/>
    </source>
</evidence>
<organism evidence="5 6">
    <name type="scientific">Tetrabaena socialis</name>
    <dbReference type="NCBI Taxonomy" id="47790"/>
    <lineage>
        <taxon>Eukaryota</taxon>
        <taxon>Viridiplantae</taxon>
        <taxon>Chlorophyta</taxon>
        <taxon>core chlorophytes</taxon>
        <taxon>Chlorophyceae</taxon>
        <taxon>CS clade</taxon>
        <taxon>Chlamydomonadales</taxon>
        <taxon>Tetrabaenaceae</taxon>
        <taxon>Tetrabaena</taxon>
    </lineage>
</organism>
<accession>A0A2J8AHU1</accession>
<protein>
    <submittedName>
        <fullName evidence="5">Protein BONZAI 3</fullName>
    </submittedName>
</protein>
<dbReference type="GO" id="GO:0071277">
    <property type="term" value="P:cellular response to calcium ion"/>
    <property type="evidence" value="ECO:0007669"/>
    <property type="project" value="TreeGrafter"/>
</dbReference>
<gene>
    <name evidence="5" type="ORF">TSOC_001009</name>
</gene>
<dbReference type="InterPro" id="IPR002035">
    <property type="entry name" value="VWF_A"/>
</dbReference>
<dbReference type="InterPro" id="IPR036465">
    <property type="entry name" value="vWFA_dom_sf"/>
</dbReference>
<name>A0A2J8AHU1_9CHLO</name>
<dbReference type="AlphaFoldDB" id="A0A2J8AHU1"/>
<evidence type="ECO:0000259" key="4">
    <source>
        <dbReference type="PROSITE" id="PS50004"/>
    </source>
</evidence>
<dbReference type="InterPro" id="IPR000008">
    <property type="entry name" value="C2_dom"/>
</dbReference>
<evidence type="ECO:0000256" key="2">
    <source>
        <dbReference type="ARBA" id="ARBA00022737"/>
    </source>
</evidence>
<feature type="non-terminal residue" evidence="5">
    <location>
        <position position="1"/>
    </location>
</feature>
<dbReference type="InterPro" id="IPR010734">
    <property type="entry name" value="Copine_C"/>
</dbReference>
<dbReference type="PANTHER" id="PTHR10857">
    <property type="entry name" value="COPINE"/>
    <property type="match status" value="1"/>
</dbReference>
<dbReference type="CDD" id="cd04047">
    <property type="entry name" value="C2B_Copine"/>
    <property type="match status" value="1"/>
</dbReference>
<dbReference type="SUPFAM" id="SSF49562">
    <property type="entry name" value="C2 domain (Calcium/lipid-binding domain, CaLB)"/>
    <property type="match status" value="1"/>
</dbReference>
<dbReference type="SUPFAM" id="SSF53300">
    <property type="entry name" value="vWA-like"/>
    <property type="match status" value="1"/>
</dbReference>
<dbReference type="OrthoDB" id="5855668at2759"/>
<dbReference type="InterPro" id="IPR037768">
    <property type="entry name" value="C2B_Copine"/>
</dbReference>
<dbReference type="SMART" id="SM00239">
    <property type="entry name" value="C2"/>
    <property type="match status" value="1"/>
</dbReference>
<sequence length="515" mass="55853">PSFMTRPKLLYNFERLQRFKLLVVDINKGQDPKTVSPSSCENLGSAEFLLSEVVVAKGKKLGRTLSLPDGRPSQSTAVLVVEELANCKETFKIMFKATRIKNIERFGKSDPFLQISRAQDDTGAWVPVYKTAVRKDNLNPAWDEAVVRAAQLNNGDMVRPLLVQVFDYEVSGAHRELGRCEMSTERMQELAAQHGAVVSLLPPPGKKPGDYGALQITQFKVETRSTFIDYISGGTEIGFVVAVDFTASNGDPRNQSSKHYLAGGPTQYEQAVMGIGQVIEYYDYDKLFPMYGFGGQYQRNPTDHCFPMGAPPESTCAGVNGLLQAYRQALSTWTLSGPTLFAPVIRMASQLARPTVGAKPPKYTVLLILTDGAIMDMADTINAIIDASALPLSVLIVGVGKDDFGSMKTLDGDQQRLRSGDRTAVRDIVQFVEFQRFAGDGVLLAQELLAELPGQLLDYMRTNNIDCPTPLVAAPTMGASAPPVPPGAQIPAHGVPVGAYPQPGAPQPGVPQGYP</sequence>
<dbReference type="EMBL" id="PGGS01000015">
    <property type="protein sequence ID" value="PNH12071.1"/>
    <property type="molecule type" value="Genomic_DNA"/>
</dbReference>
<dbReference type="Proteomes" id="UP000236333">
    <property type="component" value="Unassembled WGS sequence"/>
</dbReference>
<feature type="region of interest" description="Disordered" evidence="3">
    <location>
        <begin position="490"/>
        <end position="515"/>
    </location>
</feature>
<reference evidence="5 6" key="1">
    <citation type="journal article" date="2017" name="Mol. Biol. Evol.">
        <title>The 4-celled Tetrabaena socialis nuclear genome reveals the essential components for genetic control of cell number at the origin of multicellularity in the volvocine lineage.</title>
        <authorList>
            <person name="Featherston J."/>
            <person name="Arakaki Y."/>
            <person name="Hanschen E.R."/>
            <person name="Ferris P.J."/>
            <person name="Michod R.E."/>
            <person name="Olson B.J.S.C."/>
            <person name="Nozaki H."/>
            <person name="Durand P.M."/>
        </authorList>
    </citation>
    <scope>NUCLEOTIDE SEQUENCE [LARGE SCALE GENOMIC DNA]</scope>
    <source>
        <strain evidence="5 6">NIES-571</strain>
    </source>
</reference>
<keyword evidence="6" id="KW-1185">Reference proteome</keyword>
<dbReference type="SMART" id="SM00327">
    <property type="entry name" value="VWA"/>
    <property type="match status" value="1"/>
</dbReference>
<dbReference type="Pfam" id="PF00168">
    <property type="entry name" value="C2"/>
    <property type="match status" value="1"/>
</dbReference>
<keyword evidence="2" id="KW-0677">Repeat</keyword>
<dbReference type="Gene3D" id="2.60.40.150">
    <property type="entry name" value="C2 domain"/>
    <property type="match status" value="1"/>
</dbReference>
<dbReference type="InterPro" id="IPR035892">
    <property type="entry name" value="C2_domain_sf"/>
</dbReference>
<comment type="similarity">
    <text evidence="1">Belongs to the copine family.</text>
</comment>
<dbReference type="PROSITE" id="PS50004">
    <property type="entry name" value="C2"/>
    <property type="match status" value="1"/>
</dbReference>
<proteinExistence type="inferred from homology"/>
<evidence type="ECO:0000256" key="3">
    <source>
        <dbReference type="SAM" id="MobiDB-lite"/>
    </source>
</evidence>
<dbReference type="GO" id="GO:0005544">
    <property type="term" value="F:calcium-dependent phospholipid binding"/>
    <property type="evidence" value="ECO:0007669"/>
    <property type="project" value="InterPro"/>
</dbReference>
<dbReference type="GO" id="GO:0005886">
    <property type="term" value="C:plasma membrane"/>
    <property type="evidence" value="ECO:0007669"/>
    <property type="project" value="TreeGrafter"/>
</dbReference>
<evidence type="ECO:0000313" key="6">
    <source>
        <dbReference type="Proteomes" id="UP000236333"/>
    </source>
</evidence>
<comment type="caution">
    <text evidence="5">The sequence shown here is derived from an EMBL/GenBank/DDBJ whole genome shotgun (WGS) entry which is preliminary data.</text>
</comment>